<name>A0A9N9EUL8_9GLOM</name>
<evidence type="ECO:0000256" key="1">
    <source>
        <dbReference type="SAM" id="MobiDB-lite"/>
    </source>
</evidence>
<dbReference type="EMBL" id="CAJVPV010015563">
    <property type="protein sequence ID" value="CAG8692760.1"/>
    <property type="molecule type" value="Genomic_DNA"/>
</dbReference>
<evidence type="ECO:0000259" key="2">
    <source>
        <dbReference type="Pfam" id="PF25482"/>
    </source>
</evidence>
<proteinExistence type="predicted"/>
<dbReference type="Proteomes" id="UP000789342">
    <property type="component" value="Unassembled WGS sequence"/>
</dbReference>
<evidence type="ECO:0000313" key="4">
    <source>
        <dbReference type="Proteomes" id="UP000789342"/>
    </source>
</evidence>
<dbReference type="OrthoDB" id="7875889at2759"/>
<keyword evidence="4" id="KW-1185">Reference proteome</keyword>
<feature type="compositionally biased region" description="Basic and acidic residues" evidence="1">
    <location>
        <begin position="330"/>
        <end position="341"/>
    </location>
</feature>
<feature type="domain" description="DUF7905" evidence="2">
    <location>
        <begin position="424"/>
        <end position="684"/>
    </location>
</feature>
<dbReference type="InterPro" id="IPR057227">
    <property type="entry name" value="DUF7905"/>
</dbReference>
<gene>
    <name evidence="3" type="ORF">AMORRO_LOCUS11712</name>
</gene>
<dbReference type="Pfam" id="PF25482">
    <property type="entry name" value="DUF7905"/>
    <property type="match status" value="1"/>
</dbReference>
<feature type="compositionally biased region" description="Polar residues" evidence="1">
    <location>
        <begin position="367"/>
        <end position="378"/>
    </location>
</feature>
<feature type="non-terminal residue" evidence="3">
    <location>
        <position position="719"/>
    </location>
</feature>
<evidence type="ECO:0000313" key="3">
    <source>
        <dbReference type="EMBL" id="CAG8692760.1"/>
    </source>
</evidence>
<feature type="region of interest" description="Disordered" evidence="1">
    <location>
        <begin position="312"/>
        <end position="380"/>
    </location>
</feature>
<dbReference type="AlphaFoldDB" id="A0A9N9EUL8"/>
<feature type="compositionally biased region" description="Polar residues" evidence="1">
    <location>
        <begin position="315"/>
        <end position="328"/>
    </location>
</feature>
<organism evidence="3 4">
    <name type="scientific">Acaulospora morrowiae</name>
    <dbReference type="NCBI Taxonomy" id="94023"/>
    <lineage>
        <taxon>Eukaryota</taxon>
        <taxon>Fungi</taxon>
        <taxon>Fungi incertae sedis</taxon>
        <taxon>Mucoromycota</taxon>
        <taxon>Glomeromycotina</taxon>
        <taxon>Glomeromycetes</taxon>
        <taxon>Diversisporales</taxon>
        <taxon>Acaulosporaceae</taxon>
        <taxon>Acaulospora</taxon>
    </lineage>
</organism>
<sequence length="719" mass="83691">NMMDDDYSSTSEILVYTHIVYTVWEWTESQITKLRYSWNSIEEEYNAYDVRITFLPEKQAFEIKANSDEIIAEVRREFFKPLQKMSNDAKAVFTVLPREVERVSENTDNVLIGRPPPLDDDDDPFPFLQERDESIKRKYYFSTAVGNVHRLLRWKRENYEPDAWKDICDSCNIIGYLIPQEDIDEAVKRLKTLEELYNRESYKIEIPLVHHHNINLQFKLCFLKNEDHIYFGKTFKIDKKDPYIIVTAIRDPSGQQWVTPNYGENGTVFVLSEKSNRGKAIELHGQNSNDFEAHNWPAIELPKINTPWADLPNVAASSSNPQASTLDSESLERSSPTEEHKKAHKDAKKLQMAKARRNRATKYANVDENSSGGTSSAWYTRPEPLEERDYDDNSTIVPIKSMNLEKSPNSTQGRNIPKPGIMFEYVRAHKGEVRFTGSLGKVFFTNVNQDITKNLWEFSDLKDVIVKEHRVKPSHQNFASDLMDFGQKLIDEEIFGGKLLEDYSFFEIVADARNSVSSDYNTIYMHVDCAVSLKKVAFPWDHNVDAYWTILERNFDFTISLKTRRLIRPDIKPFSAFIKTTAISPDQNSITCENINDYLYVKSITYKTVSRYKLHFPFIAEVTRVEERILENQKEFNKIKADCEGSKVHWTVEIINYKHENFFKENETLPVGKLVTWEVHEALGEESQLQFLVEHVKAMLKAVERCSKLVYELHKNSCF</sequence>
<protein>
    <submittedName>
        <fullName evidence="3">203_t:CDS:1</fullName>
    </submittedName>
</protein>
<comment type="caution">
    <text evidence="3">The sequence shown here is derived from an EMBL/GenBank/DDBJ whole genome shotgun (WGS) entry which is preliminary data.</text>
</comment>
<accession>A0A9N9EUL8</accession>
<reference evidence="3" key="1">
    <citation type="submission" date="2021-06" db="EMBL/GenBank/DDBJ databases">
        <authorList>
            <person name="Kallberg Y."/>
            <person name="Tangrot J."/>
            <person name="Rosling A."/>
        </authorList>
    </citation>
    <scope>NUCLEOTIDE SEQUENCE</scope>
    <source>
        <strain evidence="3">CL551</strain>
    </source>
</reference>